<evidence type="ECO:0000256" key="1">
    <source>
        <dbReference type="SAM" id="Coils"/>
    </source>
</evidence>
<dbReference type="InterPro" id="IPR021109">
    <property type="entry name" value="Peptidase_aspartic_dom_sf"/>
</dbReference>
<feature type="domain" description="Reverse transcriptase Ty1/copia-type" evidence="4">
    <location>
        <begin position="1728"/>
        <end position="1779"/>
    </location>
</feature>
<organism evidence="6">
    <name type="scientific">Tanacetum cinerariifolium</name>
    <name type="common">Dalmatian daisy</name>
    <name type="synonym">Chrysanthemum cinerariifolium</name>
    <dbReference type="NCBI Taxonomy" id="118510"/>
    <lineage>
        <taxon>Eukaryota</taxon>
        <taxon>Viridiplantae</taxon>
        <taxon>Streptophyta</taxon>
        <taxon>Embryophyta</taxon>
        <taxon>Tracheophyta</taxon>
        <taxon>Spermatophyta</taxon>
        <taxon>Magnoliopsida</taxon>
        <taxon>eudicotyledons</taxon>
        <taxon>Gunneridae</taxon>
        <taxon>Pentapetalae</taxon>
        <taxon>asterids</taxon>
        <taxon>campanulids</taxon>
        <taxon>Asterales</taxon>
        <taxon>Asteraceae</taxon>
        <taxon>Asteroideae</taxon>
        <taxon>Anthemideae</taxon>
        <taxon>Anthemidinae</taxon>
        <taxon>Tanacetum</taxon>
    </lineage>
</organism>
<evidence type="ECO:0000259" key="3">
    <source>
        <dbReference type="Pfam" id="PF03732"/>
    </source>
</evidence>
<feature type="region of interest" description="Disordered" evidence="2">
    <location>
        <begin position="1"/>
        <end position="45"/>
    </location>
</feature>
<name>A0A6L2L3B8_TANCI</name>
<feature type="region of interest" description="Disordered" evidence="2">
    <location>
        <begin position="2114"/>
        <end position="2153"/>
    </location>
</feature>
<feature type="domain" description="Retrotransposon gag" evidence="3">
    <location>
        <begin position="112"/>
        <end position="195"/>
    </location>
</feature>
<dbReference type="PANTHER" id="PTHR33067:SF35">
    <property type="entry name" value="ASPARTIC PEPTIDASE DDI1-TYPE DOMAIN-CONTAINING PROTEIN"/>
    <property type="match status" value="1"/>
</dbReference>
<feature type="compositionally biased region" description="Basic and acidic residues" evidence="2">
    <location>
        <begin position="35"/>
        <end position="45"/>
    </location>
</feature>
<reference evidence="6" key="1">
    <citation type="journal article" date="2019" name="Sci. Rep.">
        <title>Draft genome of Tanacetum cinerariifolium, the natural source of mosquito coil.</title>
        <authorList>
            <person name="Yamashiro T."/>
            <person name="Shiraishi A."/>
            <person name="Satake H."/>
            <person name="Nakayama K."/>
        </authorList>
    </citation>
    <scope>NUCLEOTIDE SEQUENCE</scope>
</reference>
<dbReference type="EMBL" id="BKCJ010003549">
    <property type="protein sequence ID" value="GEU55759.1"/>
    <property type="molecule type" value="Genomic_DNA"/>
</dbReference>
<dbReference type="PANTHER" id="PTHR33067">
    <property type="entry name" value="RNA-DIRECTED DNA POLYMERASE-RELATED"/>
    <property type="match status" value="1"/>
</dbReference>
<feature type="compositionally biased region" description="Low complexity" evidence="2">
    <location>
        <begin position="14"/>
        <end position="25"/>
    </location>
</feature>
<dbReference type="CDD" id="cd00303">
    <property type="entry name" value="retropepsin_like"/>
    <property type="match status" value="1"/>
</dbReference>
<proteinExistence type="predicted"/>
<feature type="region of interest" description="Disordered" evidence="2">
    <location>
        <begin position="1851"/>
        <end position="1874"/>
    </location>
</feature>
<dbReference type="InterPro" id="IPR005162">
    <property type="entry name" value="Retrotrans_gag_dom"/>
</dbReference>
<dbReference type="Pfam" id="PF07727">
    <property type="entry name" value="RVT_2"/>
    <property type="match status" value="1"/>
</dbReference>
<sequence>MQTRSSSRLTRDQSSNPTSSMNTTPKGRNRRGSKHRVESSNLEEHLPPIVTMADNRTIAEFLRAPTEGYAEAIVVPPILAEQFELKHSLINMMTTDQFFGLEKDNPHDHIPRRWLEKEPLRSITTWEDLVSKFINEFFPPSRTTSLRNEISNFQQRFDESFHEAWDRYKDLLRTCPHHGFTGLHQLDIFYNALNPGDQDSLNAATGGNLLEKSTLDVLTIIENKSKVRNSRNKPIVSQVKAYDVNSNSEIAKLTHAVNQQTSAMTTAMTAMLKQFHATQPPTPIKAVEEICVTYGGAHPYYQCLTAGGNTFLELRDNIQGYVLAAAVNYNQGNSGYHPQGVANQIRPPAITTRSGLVIDGPTIPTTLKSITPEVDERVEETYTDPDLAEYTIKVPPPPAQKYKPTSQREFVVHQRDPRHPNIPYPSRMLKQKQQEKNEVQIQIFWQMFKQLHINITLADALILMPNELKCKALADLGASINLMPLSVWKKLGLPELIPTRMTLELANRAICTPAEFARDVFVPVDKFTFPADFVIVDFKSDPRVLLILGRPFLRTPRALIDDHGEEMILRDGDERLTLNMRHDMSSYSNQPQKESVNLINIFNVSSEDYLEDLFPKRPSGNPTFSPHPELTTPKVTNDIFDSEGCNVLSEKLPDLDSTKDLHPHFHDNPLSCSTTYSFSSNSSLEEFIDELALFTYPPKYDDNLQFDIESDLKEIEFLLYQDKYSSLKDSIDQKGLANLDAIFVDPIPEMFTDEHTPDYSSPLIFDVYDDDFLEVESDFVNVYDDPFDSKEEKIKESKLLIDELDLPCDFLLLFEYDSFNSHDISRVDGLPSTNNEDKFKYGELGQAQRPKTSASWEAPHAYPIPGNVKTLAKGFCTQVFISSASIGNHVNVLCYCPKLKKTEIRGCLAQEGKWVKTGYALGEDTSQPPPPIASTEAPQMVSSVKLPILKNVILNGNSTIQMTKDDAGNEVEVPPVTAQQILARRKERKAKSTLLMAIPKAPAALMNLMLLIVFLLLHAIVLKHKKTGRKPEFNGKEPVGFDKTKVECFNYHRRGNFSRDCRTIMNSGNRSRDARNVGYIRRDNGKRLAKEEDEKALGQLRVRQQNEVIYEEKIGVLEYDVKDKSNLLKYTQKLLDEALREKEELKAKLEKFETSSKNVTKLLDSQISAKVKTGLGYDSHFNEKEVLDVKEEEVTETVFDNRSSDEENSLTNDRFNKGEGYHAVPHPFVGNYMPPKSDLSFVGLDDSIYKFKISETVTSLTKDEKDALKTSTAFVEKTKKVRTSAPLIQDWDTYSDNNSVFRLTHIPAKTDFVKDVFTRSERIQVSAAKPKAATSASAAKPVNTAGPKQSVNFSKTEGHPQQALKNKGIVNSGCSRHMTRNRAYLADYQEINDGGFVAFGSCGGKITGKDPLGKFKGKADEGFLVGYFVTSRALRVFNTKTKQVEENMHVRFLENKLNVAGNQTDKNAGPQDTNGNAGTQDNIDARKEVCNQHYIMLPLWSFMSYTFKRSDDKATHDKPKDDIGSKTIEEPVNKEDQAYKDELDRIMSQEKEVSDAADALRMDAGGPSSSHPDVFIHANTLLHVDQNDSQIPNLEDTTELSGTVIFNSAYDADVDIFTSPVQSMGAEAEFNNMESSTVVSPIPTHRVHIDHPKDQILGDLKSAVQTRGMVKKSSGAHAFVSYIPKQRRTNYKDYENCLFAFFLSQMKPKKVAQALDDGSWVEAMQEEQEEGTDYDEVFALVARIEAIRIILAFASFMGFIIYQMDVKSAFLYGTIEEDVRPNFLDPSIDVEAIHKGEGSGSGPGRQENIRGAMAQIRSEGALIQSFDPPLSTGYTVGSGEDRMEHDIKLTDHVPETPHDSPLSGGDTPGSDKGSMKLKELMDLCTTLLQKRHSLGRRKVFKHGRKNLKSQQMFQAIDDVLDEDADTEMIVEDKGYGEKRGSIAETVSTARPEVSTVEPKTPPTTTTLFDDEDVTIVDTFLKIQNKGKGILQEPEPVKKKKKKDQDQIEIDVEVSLKIQAHLDEEVRTERERQEEASKATLAEMYDELAKERGEAIRSKPHTKTQLKNLRMTYLKHTGRFTHAQLKSRSFKEIQKLYIEIHKWVNAFVPIRSEEDKKRVESRKKRAAGSSSKQKSPKKQKVNDQEYKNSDKEHKKCLKMVPDDDKAIDYETLDVKSPIVDLSINMFVEKRYPLTKEILEKMLSSRLEADTESTFSLDLIKFIKLQIEEKWYQSLVARDIWDYKVFRKKKCFEFFVFQMVLGSSNPNSVIAGNLKYCLFKFVVPKENLMLLRGLLVLPEGFSTASNPTSAFTDEIIANPNAQIVRDDMVRVQVPRCMTWLDYDEHVDSISVMDNEVGVTSPESTTQNLPSFEEYKPSVTYPKEVEKTLGTSIEVEPLNETKLEKVDLNCNHNTPFSSREVPSFDGPEPQPLLHSPSLDVSL</sequence>
<evidence type="ECO:0000256" key="2">
    <source>
        <dbReference type="SAM" id="MobiDB-lite"/>
    </source>
</evidence>
<evidence type="ECO:0000259" key="5">
    <source>
        <dbReference type="Pfam" id="PF25597"/>
    </source>
</evidence>
<dbReference type="Pfam" id="PF03732">
    <property type="entry name" value="Retrotrans_gag"/>
    <property type="match status" value="1"/>
</dbReference>
<evidence type="ECO:0008006" key="7">
    <source>
        <dbReference type="Google" id="ProtNLM"/>
    </source>
</evidence>
<feature type="coiled-coil region" evidence="1">
    <location>
        <begin position="1128"/>
        <end position="1162"/>
    </location>
</feature>
<evidence type="ECO:0000259" key="4">
    <source>
        <dbReference type="Pfam" id="PF07727"/>
    </source>
</evidence>
<gene>
    <name evidence="6" type="ORF">Tci_027737</name>
</gene>
<feature type="compositionally biased region" description="Basic and acidic residues" evidence="2">
    <location>
        <begin position="2139"/>
        <end position="2152"/>
    </location>
</feature>
<dbReference type="Gene3D" id="2.40.70.10">
    <property type="entry name" value="Acid Proteases"/>
    <property type="match status" value="1"/>
</dbReference>
<dbReference type="InterPro" id="IPR013103">
    <property type="entry name" value="RVT_2"/>
</dbReference>
<dbReference type="Pfam" id="PF25597">
    <property type="entry name" value="SH3_retrovirus"/>
    <property type="match status" value="1"/>
</dbReference>
<feature type="region of interest" description="Disordered" evidence="2">
    <location>
        <begin position="1461"/>
        <end position="1480"/>
    </location>
</feature>
<feature type="region of interest" description="Disordered" evidence="2">
    <location>
        <begin position="2414"/>
        <end position="2439"/>
    </location>
</feature>
<dbReference type="InterPro" id="IPR057670">
    <property type="entry name" value="SH3_retrovirus"/>
</dbReference>
<protein>
    <recommendedName>
        <fullName evidence="7">Reverse transcriptase domain-containing protein</fullName>
    </recommendedName>
</protein>
<accession>A0A6L2L3B8</accession>
<evidence type="ECO:0000313" key="6">
    <source>
        <dbReference type="EMBL" id="GEU55759.1"/>
    </source>
</evidence>
<keyword evidence="1" id="KW-0175">Coiled coil</keyword>
<comment type="caution">
    <text evidence="6">The sequence shown here is derived from an EMBL/GenBank/DDBJ whole genome shotgun (WGS) entry which is preliminary data.</text>
</comment>
<feature type="domain" description="Retroviral polymerase SH3-like" evidence="5">
    <location>
        <begin position="1411"/>
        <end position="1457"/>
    </location>
</feature>